<dbReference type="Pfam" id="PF03572">
    <property type="entry name" value="Peptidase_S41"/>
    <property type="match status" value="1"/>
</dbReference>
<feature type="signal peptide" evidence="4">
    <location>
        <begin position="1"/>
        <end position="17"/>
    </location>
</feature>
<keyword evidence="1" id="KW-0175">Coiled coil</keyword>
<dbReference type="InterPro" id="IPR029045">
    <property type="entry name" value="ClpP/crotonase-like_dom_sf"/>
</dbReference>
<dbReference type="InterPro" id="IPR052766">
    <property type="entry name" value="S41A_metabolite_peptidase"/>
</dbReference>
<feature type="domain" description="Tail specific protease" evidence="5">
    <location>
        <begin position="410"/>
        <end position="612"/>
    </location>
</feature>
<evidence type="ECO:0000313" key="6">
    <source>
        <dbReference type="EMBL" id="KAA6385518.1"/>
    </source>
</evidence>
<keyword evidence="3" id="KW-1133">Transmembrane helix</keyword>
<evidence type="ECO:0000313" key="7">
    <source>
        <dbReference type="Proteomes" id="UP000324800"/>
    </source>
</evidence>
<protein>
    <recommendedName>
        <fullName evidence="5">Tail specific protease domain-containing protein</fullName>
    </recommendedName>
</protein>
<gene>
    <name evidence="6" type="ORF">EZS28_018955</name>
</gene>
<accession>A0A5J4VSD3</accession>
<dbReference type="InterPro" id="IPR005151">
    <property type="entry name" value="Tail-specific_protease"/>
</dbReference>
<sequence>MATLFLLVLALVCDVAAQCKFKNGQVQSLSSGLDCFRSIPINYSSVEFTSTIKLLETYLQSYVFIDTALNPNQNGSCYNQKPVDLLFSLRDIKKETYINTYDFYERLMVLFNDLKDAHTYFEPPCLNKFAFVLPYYFSIYPSSNNTQIVKVSYKIDPAFALYNTSGNVIFDQNTEILQMNLKGKTIYNNSATKQLNVGSYKASEAIAYWADEEVYHARSPITRQNIASRGDFSYRQARLYPHPKYDNISVEYKLSNGTINVTTLPWYVLQTGNVSSFESECPLDSKFIKSSQNIETQKNNKEKKQLLILKKIKNLISTLINKKKQKISIVDNFEDFTQLQRQLELEEIQQTQQLEERFSTQINQYISQLPDLKTNTSINNNNKQNKDFKQFPKSSVPNADVSTYYLNDSKTGVIRISTFAPSSDKAFANSIYKAVDTFKDKTGKQFADKIIIDVHENGGGVVIYGTHTLRFLFPQSNFPIFPTIDELRSPLNAEFSKISEYIMNQNKGNSQLYYNPDTYEMDINYYSRGGRRRQTYSSLNDGNSLNVDLSEKSYLYGNHINSYINLTNKWSLNRKPLFNPQDVLVLTDGMCASTCAQFVKAIQQQHLARIVGVGINDPRNPNLRYEIGIAASGASTTVESIQQRRNDNSYTRLMNISKIPGPFYRSGTKMGFANKGLYGYTDATKDKLMEYEVVDPDFRYQSATNYGEGLQNEDEKEYLEYLKGVLELEEELLGNKNGSSEGKKCLSWEVDFDDAGQKGNCRGCLKGDQHSVFGYPCSTRGFTEKDGRNIDGTSKIGVYDTSKCVFSHCIVGYYRKRVNVNGTLKDQCIAIPLGYNETRSEVTPDQSEDIVKDDDICGSPDTRSDPCKNITSTTPTDTCACPTDSTKLQQDPRKDGLCKCAIITSTTPVNTCPCPTDPTKLQQDPRKDGLCKCAIITSTTPTDICACPTDSTKLQQDPRKDGLCKCAIITSTTPINTCACPTDQLKLQQDPRKDGLCKCAIITSTTPTNTCACPTDQSKLQQDPRKDGLCKCAIITSTTPINTCACPTDQSKLQQDPRKDGLCKIDDKEPCIIPLPDPDTDSEEEFENDEVEMYHFNFYINLKSGFDKEQQGYSESKPARTIGYTIKTLIGGIDKRGEASLHVSAENYTDNIEYRRSEGYLDLIRLIGISNEETNKSYPVLSNSAHPGQSALNIVGVGIHVKHIIFAYIPPVSFNDAISPMISINAGSLFDWKHISGGQRDKTPIRLIHSFTDCIFEGSSVDYNTKKSYGYTIGPFLSIIGASVKIDNCHFTSKENMNILKGISSVIVSAVYIYADSGITVTNCKFENLNQGKTELENALKETGIVDLIGNDKDQLQRLNNLPPSLAIFAIVDSISSLNIFNVEIPHIAVKSTQFINSYGETSRSGALLIDGFNLGYRLNQNNNLGPWQQLKFITNESPSKLPSISLDGNTFKNTKGLLSSAVALGKGVAYGLIDNNQFSDCETQTEKNALINFESEQRVIEAGGPDMIIGDGNVYITLIGLQEEGFNQLFTVEGKENAGFDTVQKKITVISEEQVTAIDEIQIDDKEQYSDKQEVQKNNSLIWIIIIIIFTSLVVIVGISALVLFIYSKIIKKQKQLKDKKELRRKELEELSQDVQSL</sequence>
<feature type="chain" id="PRO_5023939674" description="Tail specific protease domain-containing protein" evidence="4">
    <location>
        <begin position="18"/>
        <end position="1639"/>
    </location>
</feature>
<dbReference type="GO" id="GO:0008236">
    <property type="term" value="F:serine-type peptidase activity"/>
    <property type="evidence" value="ECO:0007669"/>
    <property type="project" value="InterPro"/>
</dbReference>
<evidence type="ECO:0000256" key="4">
    <source>
        <dbReference type="SAM" id="SignalP"/>
    </source>
</evidence>
<name>A0A5J4VSD3_9EUKA</name>
<reference evidence="6 7" key="1">
    <citation type="submission" date="2019-03" db="EMBL/GenBank/DDBJ databases">
        <title>Single cell metagenomics reveals metabolic interactions within the superorganism composed of flagellate Streblomastix strix and complex community of Bacteroidetes bacteria on its surface.</title>
        <authorList>
            <person name="Treitli S.C."/>
            <person name="Kolisko M."/>
            <person name="Husnik F."/>
            <person name="Keeling P."/>
            <person name="Hampl V."/>
        </authorList>
    </citation>
    <scope>NUCLEOTIDE SEQUENCE [LARGE SCALE GENOMIC DNA]</scope>
    <source>
        <strain evidence="6">ST1C</strain>
    </source>
</reference>
<keyword evidence="3" id="KW-0472">Membrane</keyword>
<keyword evidence="3" id="KW-0812">Transmembrane</keyword>
<proteinExistence type="predicted"/>
<comment type="caution">
    <text evidence="6">The sequence shown here is derived from an EMBL/GenBank/DDBJ whole genome shotgun (WGS) entry which is preliminary data.</text>
</comment>
<dbReference type="SUPFAM" id="SSF52096">
    <property type="entry name" value="ClpP/crotonase"/>
    <property type="match status" value="1"/>
</dbReference>
<dbReference type="Gene3D" id="3.90.226.10">
    <property type="entry name" value="2-enoyl-CoA Hydratase, Chain A, domain 1"/>
    <property type="match status" value="1"/>
</dbReference>
<evidence type="ECO:0000256" key="1">
    <source>
        <dbReference type="SAM" id="Coils"/>
    </source>
</evidence>
<dbReference type="Proteomes" id="UP000324800">
    <property type="component" value="Unassembled WGS sequence"/>
</dbReference>
<feature type="coiled-coil region" evidence="1">
    <location>
        <begin position="1612"/>
        <end position="1639"/>
    </location>
</feature>
<evidence type="ECO:0000259" key="5">
    <source>
        <dbReference type="Pfam" id="PF03572"/>
    </source>
</evidence>
<keyword evidence="4" id="KW-0732">Signal</keyword>
<dbReference type="PANTHER" id="PTHR37049">
    <property type="entry name" value="PEPTIDASE S41 FAMILY PROTEIN"/>
    <property type="match status" value="1"/>
</dbReference>
<dbReference type="EMBL" id="SNRW01005234">
    <property type="protein sequence ID" value="KAA6385518.1"/>
    <property type="molecule type" value="Genomic_DNA"/>
</dbReference>
<feature type="region of interest" description="Disordered" evidence="2">
    <location>
        <begin position="373"/>
        <end position="393"/>
    </location>
</feature>
<dbReference type="OrthoDB" id="2437318at2759"/>
<evidence type="ECO:0000256" key="3">
    <source>
        <dbReference type="SAM" id="Phobius"/>
    </source>
</evidence>
<organism evidence="6 7">
    <name type="scientific">Streblomastix strix</name>
    <dbReference type="NCBI Taxonomy" id="222440"/>
    <lineage>
        <taxon>Eukaryota</taxon>
        <taxon>Metamonada</taxon>
        <taxon>Preaxostyla</taxon>
        <taxon>Oxymonadida</taxon>
        <taxon>Streblomastigidae</taxon>
        <taxon>Streblomastix</taxon>
    </lineage>
</organism>
<feature type="transmembrane region" description="Helical" evidence="3">
    <location>
        <begin position="1582"/>
        <end position="1608"/>
    </location>
</feature>
<dbReference type="PANTHER" id="PTHR37049:SF4">
    <property type="entry name" value="RHODANESE DOMAIN-CONTAINING PROTEIN"/>
    <property type="match status" value="1"/>
</dbReference>
<feature type="compositionally biased region" description="Low complexity" evidence="2">
    <location>
        <begin position="373"/>
        <end position="383"/>
    </location>
</feature>
<evidence type="ECO:0000256" key="2">
    <source>
        <dbReference type="SAM" id="MobiDB-lite"/>
    </source>
</evidence>
<dbReference type="GO" id="GO:0006508">
    <property type="term" value="P:proteolysis"/>
    <property type="evidence" value="ECO:0007669"/>
    <property type="project" value="InterPro"/>
</dbReference>